<reference evidence="3" key="1">
    <citation type="journal article" date="2024" name="Int. J. Syst. Evol. Microbiol.">
        <title>Brooklawnia propionicigenes sp. nov., a facultatively anaerobic, propionate-producing bacterium isolated from a methanogenic reactor treating waste from cattle farms.</title>
        <authorList>
            <person name="Akita Y."/>
            <person name="Ueki A."/>
            <person name="Tonouchi A."/>
            <person name="Sugawara Y."/>
            <person name="Honma S."/>
            <person name="Kaku N."/>
            <person name="Ueki K."/>
        </authorList>
    </citation>
    <scope>NUCLEOTIDE SEQUENCE</scope>
    <source>
        <strain evidence="3">SH051</strain>
    </source>
</reference>
<dbReference type="PRINTS" id="PR01483">
    <property type="entry name" value="FASYNTHASE"/>
</dbReference>
<dbReference type="RefSeq" id="WP_286264859.1">
    <property type="nucleotide sequence ID" value="NZ_AP028056.1"/>
</dbReference>
<dbReference type="InterPro" id="IPR029069">
    <property type="entry name" value="HotDog_dom_sf"/>
</dbReference>
<dbReference type="EMBL" id="AP028056">
    <property type="protein sequence ID" value="BEH02877.1"/>
    <property type="molecule type" value="Genomic_DNA"/>
</dbReference>
<keyword evidence="4" id="KW-1185">Reference proteome</keyword>
<dbReference type="GO" id="GO:0006633">
    <property type="term" value="P:fatty acid biosynthetic process"/>
    <property type="evidence" value="ECO:0007669"/>
    <property type="project" value="InterPro"/>
</dbReference>
<evidence type="ECO:0000259" key="2">
    <source>
        <dbReference type="Pfam" id="PF01575"/>
    </source>
</evidence>
<evidence type="ECO:0000313" key="3">
    <source>
        <dbReference type="EMBL" id="BEH02877.1"/>
    </source>
</evidence>
<dbReference type="KEGG" id="broo:brsh051_21580"/>
<dbReference type="InterPro" id="IPR003965">
    <property type="entry name" value="Fatty_acid_synthase"/>
</dbReference>
<evidence type="ECO:0000256" key="1">
    <source>
        <dbReference type="ARBA" id="ARBA00005254"/>
    </source>
</evidence>
<dbReference type="Pfam" id="PF01575">
    <property type="entry name" value="MaoC_dehydratas"/>
    <property type="match status" value="1"/>
</dbReference>
<dbReference type="SUPFAM" id="SSF54637">
    <property type="entry name" value="Thioesterase/thiol ester dehydrase-isomerase"/>
    <property type="match status" value="1"/>
</dbReference>
<proteinExistence type="inferred from homology"/>
<dbReference type="InterPro" id="IPR002539">
    <property type="entry name" value="MaoC-like_dom"/>
</dbReference>
<accession>A0AAN0MHM9</accession>
<protein>
    <submittedName>
        <fullName evidence="3">MaoC family dehydratase</fullName>
    </submittedName>
</protein>
<sequence length="140" mass="14802">MTAVELSQVAAGDRLPDLELHLTRPDVVRYSGASTDFNPIHYSDRIAKAIGLPGVVVHGMWTMGAALRIVTDWVGDPALVASYFVRFVNPVPVPDDDEGTTVQVQAHVTGVSDGVATIAIEATHGTDKVLGAAKATVRLD</sequence>
<dbReference type="GO" id="GO:0005835">
    <property type="term" value="C:fatty acid synthase complex"/>
    <property type="evidence" value="ECO:0007669"/>
    <property type="project" value="InterPro"/>
</dbReference>
<dbReference type="PANTHER" id="PTHR43841:SF3">
    <property type="entry name" value="(3R)-HYDROXYACYL-ACP DEHYDRATASE SUBUNIT HADB"/>
    <property type="match status" value="1"/>
</dbReference>
<organism evidence="3 4">
    <name type="scientific">Brooklawnia propionicigenes</name>
    <dbReference type="NCBI Taxonomy" id="3041175"/>
    <lineage>
        <taxon>Bacteria</taxon>
        <taxon>Bacillati</taxon>
        <taxon>Actinomycetota</taxon>
        <taxon>Actinomycetes</taxon>
        <taxon>Propionibacteriales</taxon>
        <taxon>Propionibacteriaceae</taxon>
        <taxon>Brooklawnia</taxon>
    </lineage>
</organism>
<dbReference type="Proteomes" id="UP001431656">
    <property type="component" value="Chromosome"/>
</dbReference>
<comment type="similarity">
    <text evidence="1">Belongs to the enoyl-CoA hydratase/isomerase family.</text>
</comment>
<dbReference type="PANTHER" id="PTHR43841">
    <property type="entry name" value="3-HYDROXYACYL-THIOESTER DEHYDRATASE HTDX-RELATED"/>
    <property type="match status" value="1"/>
</dbReference>
<dbReference type="AlphaFoldDB" id="A0AAN0MHM9"/>
<evidence type="ECO:0000313" key="4">
    <source>
        <dbReference type="Proteomes" id="UP001431656"/>
    </source>
</evidence>
<gene>
    <name evidence="3" type="ORF">brsh051_21580</name>
</gene>
<name>A0AAN0MHM9_9ACTN</name>
<dbReference type="GO" id="GO:0004312">
    <property type="term" value="F:fatty acid synthase activity"/>
    <property type="evidence" value="ECO:0007669"/>
    <property type="project" value="InterPro"/>
</dbReference>
<dbReference type="Gene3D" id="3.10.129.10">
    <property type="entry name" value="Hotdog Thioesterase"/>
    <property type="match status" value="1"/>
</dbReference>
<feature type="domain" description="MaoC-like" evidence="2">
    <location>
        <begin position="18"/>
        <end position="125"/>
    </location>
</feature>